<dbReference type="PANTHER" id="PTHR10098">
    <property type="entry name" value="RAPSYN-RELATED"/>
    <property type="match status" value="1"/>
</dbReference>
<protein>
    <recommendedName>
        <fullName evidence="1">CHAT domain-containing protein</fullName>
    </recommendedName>
</protein>
<name>A0ABR4A653_9LECA</name>
<proteinExistence type="predicted"/>
<comment type="caution">
    <text evidence="2">The sequence shown here is derived from an EMBL/GenBank/DDBJ whole genome shotgun (WGS) entry which is preliminary data.</text>
</comment>
<feature type="domain" description="CHAT" evidence="1">
    <location>
        <begin position="1039"/>
        <end position="1362"/>
    </location>
</feature>
<keyword evidence="3" id="KW-1185">Reference proteome</keyword>
<evidence type="ECO:0000313" key="2">
    <source>
        <dbReference type="EMBL" id="KAL2040386.1"/>
    </source>
</evidence>
<evidence type="ECO:0000259" key="1">
    <source>
        <dbReference type="Pfam" id="PF12770"/>
    </source>
</evidence>
<reference evidence="2 3" key="1">
    <citation type="submission" date="2024-09" db="EMBL/GenBank/DDBJ databases">
        <title>Rethinking Asexuality: The Enigmatic Case of Functional Sexual Genes in Lepraria (Stereocaulaceae).</title>
        <authorList>
            <person name="Doellman M."/>
            <person name="Sun Y."/>
            <person name="Barcenas-Pena A."/>
            <person name="Lumbsch H.T."/>
            <person name="Grewe F."/>
        </authorList>
    </citation>
    <scope>NUCLEOTIDE SEQUENCE [LARGE SCALE GENOMIC DNA]</scope>
    <source>
        <strain evidence="2 3">Mercado 3170</strain>
    </source>
</reference>
<dbReference type="Pfam" id="PF12770">
    <property type="entry name" value="CHAT"/>
    <property type="match status" value="1"/>
</dbReference>
<dbReference type="InterPro" id="IPR024983">
    <property type="entry name" value="CHAT_dom"/>
</dbReference>
<accession>A0ABR4A653</accession>
<organism evidence="2 3">
    <name type="scientific">Stereocaulon virgatum</name>
    <dbReference type="NCBI Taxonomy" id="373712"/>
    <lineage>
        <taxon>Eukaryota</taxon>
        <taxon>Fungi</taxon>
        <taxon>Dikarya</taxon>
        <taxon>Ascomycota</taxon>
        <taxon>Pezizomycotina</taxon>
        <taxon>Lecanoromycetes</taxon>
        <taxon>OSLEUM clade</taxon>
        <taxon>Lecanoromycetidae</taxon>
        <taxon>Lecanorales</taxon>
        <taxon>Lecanorineae</taxon>
        <taxon>Stereocaulaceae</taxon>
        <taxon>Stereocaulon</taxon>
    </lineage>
</organism>
<evidence type="ECO:0000313" key="3">
    <source>
        <dbReference type="Proteomes" id="UP001590950"/>
    </source>
</evidence>
<gene>
    <name evidence="2" type="ORF">N7G274_006829</name>
</gene>
<sequence length="1388" mass="155692">MDFEDVCNFFGGGIFPEEFRGNLAELSYKLDHIESNPDPRAANANAATALLRVIWHSLSANPSRAFPLILELIAQDNLPQRWQFRAHAYRILLTSWLEQPPCFRFCSLSGSPAKLTSENGESGDYVALVIGESMELCQQLMQDVSRLDVAEYYLFVGIHWLPAALDIARGLHPTLGREGAVASDLGVEVLDQTRQALQTAQRLLDVSGMLSASAYADSLLYQLSYSQGLSDDRFYLNRMRVRYTRAGDHYGLGLCAIIHGDRSCSAPHTSPVFLNVNIRDDWDDYGGDSSQYNPLSSAKSVLEHLEETMSVVKHLKPLTEELCFPISYQKPSTAGMAVPIITDGQGNALERSVVQAAFQHYEVAITCFEKVGSARGVAAALLRMGCLRQILMMTAPYVWTPEEVENSFELFLRAESLFTAWGDTWNQKLAQTHRISLFARTSDRLALGTNIGRWGKETGNDEYTLHFGLLALRLARHARYIRGQIHEARHHVHVALAIFDAGTRRSSAMLQSLTLEIDCLASLGDYQSALLKLDDLKGLLLNVVALFFEDLETHGDKMLEDLHGLQWRICAYQHSAKKACELAISIVPEHTKNVHGMDNVIIDLMGKVKELDFTEFTKASTAVWVSQQEELLRFLRAAIAIDKTESSASSSEDNFSAALEEALWVTNESSTLTRLYSVILRARMGQIDAAAEMLTIVEDDVRLPIDLPEDLVSKHYLFQKRIRGQEVLLDACIQVKNWRRGRSVLDVVEKLSPGYFTSVSNYTRTPPWHRCLWAGLVMEGIDRHDLALRFLIQGKELFSLSQALRQTMSGTGERLVQLRTGGVRLINAYIRVLLRLRDKRTYESDLQPLSRCRVDLIVFKAFAQPLLYLTGDPEVDALVALETERMGLFNELESSPSDMDRIQLIRDQYHIQLLLDLKSLPRSRDRDEDIELEVLEGGKVDAQNRLQRASVMRDWSRRPRPDQVVKLIIESKYLDKVLVIHTSVDEDGMALVGIGGKGIEHASFDLTANTRVIRRLVDNCLHEFTFSEGRESWMGAFEPLGLLSAAILGPLEEALSAAEHVIFISSGDLARFPFGTLLYRSTHLIMRKGVSQTQSLYGLLDLMTQETNKSALGRFCAVAKPGSLRESTRTGEKQLPMAGVEVILLANLFGIKPRNAAQMTREDFMQEFETSDWLHLGTHGSVDLEAPFHSSLSLGEKLRVLDLLAVQSAVKVVVFSACFSGLGRSTDRGDILGFSHAVLAAGANAYIGALWHSNDLATLAHMSFFYHELRFHDDHASIATLWHRATTSLLSLDLKDNRGIIDIINDFINGWDTAEDEGLEPGKLVKFGRQKLQHLKEELSNPEHIMDFKHPFYWAPFIIMGNAEQYYTTERNDDAIPSCDHDERGENS</sequence>
<dbReference type="Proteomes" id="UP001590950">
    <property type="component" value="Unassembled WGS sequence"/>
</dbReference>
<dbReference type="EMBL" id="JBEFKJ010000021">
    <property type="protein sequence ID" value="KAL2040386.1"/>
    <property type="molecule type" value="Genomic_DNA"/>
</dbReference>